<keyword evidence="1" id="KW-0812">Transmembrane</keyword>
<reference evidence="2" key="1">
    <citation type="submission" date="2016-08" db="EMBL/GenBank/DDBJ databases">
        <authorList>
            <person name="Seilhamer J.J."/>
        </authorList>
    </citation>
    <scope>NUCLEOTIDE SEQUENCE</scope>
    <source>
        <strain evidence="2">86</strain>
    </source>
</reference>
<sequence length="263" mass="29987">MNKTEEPASCVQPCMHRRETAKITFYTIGMIYHRPPGVIAWWSAAFPGFGYISLCSHLKGYLFIIWEFIINVNSNLNAAIVYAFTGRFDMSIAVLDSRWLLLYCPVYIFNIWCSYRMAVGINKVAQITQNQPLSIKPQALAGIGINVLDKRPPYLAIVWSMLMPGLGHVYITRLTTAVVLIGIWTMTVFHSGFLPALHLTLLGQFGQAVLTADPQWLLFLPSIYCFSMYDAYAYCVEYNSLFDREQAQFLRNNYQDAAFEMPL</sequence>
<feature type="transmembrane region" description="Helical" evidence="1">
    <location>
        <begin position="177"/>
        <end position="197"/>
    </location>
</feature>
<feature type="transmembrane region" description="Helical" evidence="1">
    <location>
        <begin position="61"/>
        <end position="85"/>
    </location>
</feature>
<dbReference type="EMBL" id="FMJE01000004">
    <property type="protein sequence ID" value="SCM81891.1"/>
    <property type="molecule type" value="Genomic_DNA"/>
</dbReference>
<keyword evidence="1" id="KW-1133">Transmembrane helix</keyword>
<evidence type="ECO:0000313" key="2">
    <source>
        <dbReference type="EMBL" id="SCM81891.1"/>
    </source>
</evidence>
<keyword evidence="1" id="KW-0472">Membrane</keyword>
<name>A0A212LWK8_9FIRM</name>
<feature type="transmembrane region" description="Helical" evidence="1">
    <location>
        <begin position="97"/>
        <end position="115"/>
    </location>
</feature>
<feature type="transmembrane region" description="Helical" evidence="1">
    <location>
        <begin position="38"/>
        <end position="54"/>
    </location>
</feature>
<protein>
    <submittedName>
        <fullName evidence="2">Predicted membrane protein</fullName>
    </submittedName>
</protein>
<gene>
    <name evidence="2" type="ORF">KL86SPO_40376</name>
</gene>
<dbReference type="RefSeq" id="WP_288184741.1">
    <property type="nucleotide sequence ID" value="NZ_LT608335.1"/>
</dbReference>
<organism evidence="2">
    <name type="scientific">uncultured Sporomusa sp</name>
    <dbReference type="NCBI Taxonomy" id="307249"/>
    <lineage>
        <taxon>Bacteria</taxon>
        <taxon>Bacillati</taxon>
        <taxon>Bacillota</taxon>
        <taxon>Negativicutes</taxon>
        <taxon>Selenomonadales</taxon>
        <taxon>Sporomusaceae</taxon>
        <taxon>Sporomusa</taxon>
        <taxon>environmental samples</taxon>
    </lineage>
</organism>
<dbReference type="AlphaFoldDB" id="A0A212LWK8"/>
<evidence type="ECO:0000256" key="1">
    <source>
        <dbReference type="SAM" id="Phobius"/>
    </source>
</evidence>
<proteinExistence type="predicted"/>
<accession>A0A212LWK8</accession>